<dbReference type="OrthoDB" id="930609at2"/>
<accession>A0A3L7ZQB4</accession>
<dbReference type="EMBL" id="RAYI01000011">
    <property type="protein sequence ID" value="RLT74006.1"/>
    <property type="molecule type" value="Genomic_DNA"/>
</dbReference>
<protein>
    <submittedName>
        <fullName evidence="1">Uncharacterized protein</fullName>
    </submittedName>
</protein>
<comment type="caution">
    <text evidence="1">The sequence shown here is derived from an EMBL/GenBank/DDBJ whole genome shotgun (WGS) entry which is preliminary data.</text>
</comment>
<reference evidence="1 2" key="1">
    <citation type="submission" date="2018-09" db="EMBL/GenBank/DDBJ databases">
        <title>Murine metabolic-syndrome-specific gut microbial biobank.</title>
        <authorList>
            <person name="Liu C."/>
        </authorList>
    </citation>
    <scope>NUCLEOTIDE SEQUENCE [LARGE SCALE GENOMIC DNA]</scope>
    <source>
        <strain evidence="1 2">8-P5</strain>
    </source>
</reference>
<evidence type="ECO:0000313" key="1">
    <source>
        <dbReference type="EMBL" id="RLT74006.1"/>
    </source>
</evidence>
<organism evidence="1 2">
    <name type="scientific">Parabacteroides distasonis</name>
    <dbReference type="NCBI Taxonomy" id="823"/>
    <lineage>
        <taxon>Bacteria</taxon>
        <taxon>Pseudomonadati</taxon>
        <taxon>Bacteroidota</taxon>
        <taxon>Bacteroidia</taxon>
        <taxon>Bacteroidales</taxon>
        <taxon>Tannerellaceae</taxon>
        <taxon>Parabacteroides</taxon>
    </lineage>
</organism>
<proteinExistence type="predicted"/>
<name>A0A3L7ZQB4_PARDI</name>
<gene>
    <name evidence="1" type="ORF">D7V78_07180</name>
</gene>
<dbReference type="Proteomes" id="UP000278164">
    <property type="component" value="Unassembled WGS sequence"/>
</dbReference>
<sequence length="44" mass="5606">MRWLWNAMEWQEFYNKKRPHSSLNGKTLLKVRRWVEKVYHPTFL</sequence>
<dbReference type="AlphaFoldDB" id="A0A3L7ZQB4"/>
<evidence type="ECO:0000313" key="2">
    <source>
        <dbReference type="Proteomes" id="UP000278164"/>
    </source>
</evidence>